<evidence type="ECO:0000256" key="7">
    <source>
        <dbReference type="ARBA" id="ARBA00023170"/>
    </source>
</evidence>
<dbReference type="PANTHER" id="PTHR21444">
    <property type="entry name" value="COILED-COIL DOMAIN-CONTAINING PROTEIN 180"/>
    <property type="match status" value="1"/>
</dbReference>
<comment type="caution">
    <text evidence="9">The sequence shown here is derived from an EMBL/GenBank/DDBJ whole genome shotgun (WGS) entry which is preliminary data.</text>
</comment>
<feature type="transmembrane region" description="Helical" evidence="8">
    <location>
        <begin position="78"/>
        <end position="95"/>
    </location>
</feature>
<feature type="transmembrane region" description="Helical" evidence="8">
    <location>
        <begin position="137"/>
        <end position="156"/>
    </location>
</feature>
<feature type="transmembrane region" description="Helical" evidence="8">
    <location>
        <begin position="330"/>
        <end position="351"/>
    </location>
</feature>
<keyword evidence="6 8" id="KW-0472">Membrane</keyword>
<dbReference type="Proteomes" id="UP001044222">
    <property type="component" value="Unassembled WGS sequence"/>
</dbReference>
<keyword evidence="2" id="KW-0813">Transport</keyword>
<organism evidence="9 10">
    <name type="scientific">Anguilla anguilla</name>
    <name type="common">European freshwater eel</name>
    <name type="synonym">Muraena anguilla</name>
    <dbReference type="NCBI Taxonomy" id="7936"/>
    <lineage>
        <taxon>Eukaryota</taxon>
        <taxon>Metazoa</taxon>
        <taxon>Chordata</taxon>
        <taxon>Craniata</taxon>
        <taxon>Vertebrata</taxon>
        <taxon>Euteleostomi</taxon>
        <taxon>Actinopterygii</taxon>
        <taxon>Neopterygii</taxon>
        <taxon>Teleostei</taxon>
        <taxon>Anguilliformes</taxon>
        <taxon>Anguillidae</taxon>
        <taxon>Anguilla</taxon>
    </lineage>
</organism>
<evidence type="ECO:0000256" key="6">
    <source>
        <dbReference type="ARBA" id="ARBA00023136"/>
    </source>
</evidence>
<keyword evidence="3" id="KW-1003">Cell membrane</keyword>
<keyword evidence="10" id="KW-1185">Reference proteome</keyword>
<feature type="transmembrane region" description="Helical" evidence="8">
    <location>
        <begin position="176"/>
        <end position="195"/>
    </location>
</feature>
<gene>
    <name evidence="9" type="ORF">ANANG_G00112120</name>
</gene>
<feature type="transmembrane region" description="Helical" evidence="8">
    <location>
        <begin position="433"/>
        <end position="458"/>
    </location>
</feature>
<dbReference type="GO" id="GO:0034632">
    <property type="term" value="F:retinol transmembrane transporter activity"/>
    <property type="evidence" value="ECO:0007669"/>
    <property type="project" value="InterPro"/>
</dbReference>
<dbReference type="Pfam" id="PF14752">
    <property type="entry name" value="RBP_receptor"/>
    <property type="match status" value="1"/>
</dbReference>
<dbReference type="PANTHER" id="PTHR21444:SF17">
    <property type="entry name" value="STIMULATED BY RETINOIC ACID GENE 6 PROTEIN-LIKE"/>
    <property type="match status" value="1"/>
</dbReference>
<dbReference type="InterPro" id="IPR026612">
    <property type="entry name" value="STRA6-like"/>
</dbReference>
<feature type="transmembrane region" description="Helical" evidence="8">
    <location>
        <begin position="263"/>
        <end position="284"/>
    </location>
</feature>
<sequence>MPAEDPGDAPTQTCENGINMGLFLHCSLIPALTIMGALSFLQRRGRRWAVDQRLPEPSTVPGTTGLPLDVLGSLRNRWSYGFAFGAVSSSVMLLFSREYMPFPLPPWAKVIVYLGGALEVGIAYYPFFACLSTPCRLVGPTLGILYTLTWTVVSLWDMVTCPAGRELGKFQKPILRWPSVLCLIFLLGRFTHILVKAVRSNLRLQNDEDLDLMLQNHQAKYVQVLLRGRPPPEQDSVSKGEVKNWFERNVYEWDPYFKFPNRMIGTSIICFIGLYAMTVADYSLCDYAFDKLDRLVDSLSTLAASCNTTNNQFAELVPQLRKFSRVARDVWFVTTIFASLTSVTYTFHVLVCYRKQLKRLWAGQKSFIPEKFHSPSSAVSVAAITRYSGWQIAYTMWGYLIVHFVQFVLGLLVAYGLVLPIQQGRGLEVLSSLGMVILTLGMVIGLVILQIVLVQVFFLQEKISPTDKQKPLALNNRKAFHNFTYFFFFYNVMVGLGNCVIRLVASGVLGTWLVSRIDRTIVQRGYEVLDPGYRTWIGMIFADHHHSNPVMICFCHLLLAERQERGGVTPSQFNTPTACVRGMRIRQRWLLLYTLLRNPQLILLRKSCPPSRLSSPQASPNTPARDTLRVGFALGLRNGWSGAEEAAVDEDNA</sequence>
<dbReference type="AlphaFoldDB" id="A0A9D3MNH6"/>
<feature type="transmembrane region" description="Helical" evidence="8">
    <location>
        <begin position="107"/>
        <end position="125"/>
    </location>
</feature>
<accession>A0A9D3MNH6</accession>
<dbReference type="GO" id="GO:0005886">
    <property type="term" value="C:plasma membrane"/>
    <property type="evidence" value="ECO:0007669"/>
    <property type="project" value="UniProtKB-SubCell"/>
</dbReference>
<comment type="subcellular location">
    <subcellularLocation>
        <location evidence="1">Cell membrane</location>
        <topology evidence="1">Multi-pass membrane protein</topology>
    </subcellularLocation>
</comment>
<evidence type="ECO:0008006" key="11">
    <source>
        <dbReference type="Google" id="ProtNLM"/>
    </source>
</evidence>
<feature type="transmembrane region" description="Helical" evidence="8">
    <location>
        <begin position="396"/>
        <end position="421"/>
    </location>
</feature>
<evidence type="ECO:0000256" key="5">
    <source>
        <dbReference type="ARBA" id="ARBA00022989"/>
    </source>
</evidence>
<evidence type="ECO:0000256" key="3">
    <source>
        <dbReference type="ARBA" id="ARBA00022475"/>
    </source>
</evidence>
<keyword evidence="4 8" id="KW-0812">Transmembrane</keyword>
<evidence type="ECO:0000256" key="4">
    <source>
        <dbReference type="ARBA" id="ARBA00022692"/>
    </source>
</evidence>
<evidence type="ECO:0000256" key="8">
    <source>
        <dbReference type="SAM" id="Phobius"/>
    </source>
</evidence>
<proteinExistence type="predicted"/>
<dbReference type="GO" id="GO:0038023">
    <property type="term" value="F:signaling receptor activity"/>
    <property type="evidence" value="ECO:0007669"/>
    <property type="project" value="InterPro"/>
</dbReference>
<keyword evidence="7" id="KW-0675">Receptor</keyword>
<evidence type="ECO:0000313" key="10">
    <source>
        <dbReference type="Proteomes" id="UP001044222"/>
    </source>
</evidence>
<dbReference type="EMBL" id="JAFIRN010000005">
    <property type="protein sequence ID" value="KAG5849548.1"/>
    <property type="molecule type" value="Genomic_DNA"/>
</dbReference>
<reference evidence="9" key="1">
    <citation type="submission" date="2021-01" db="EMBL/GenBank/DDBJ databases">
        <title>A chromosome-scale assembly of European eel, Anguilla anguilla.</title>
        <authorList>
            <person name="Henkel C."/>
            <person name="Jong-Raadsen S.A."/>
            <person name="Dufour S."/>
            <person name="Weltzien F.-A."/>
            <person name="Palstra A.P."/>
            <person name="Pelster B."/>
            <person name="Spaink H.P."/>
            <person name="Van Den Thillart G.E."/>
            <person name="Jansen H."/>
            <person name="Zahm M."/>
            <person name="Klopp C."/>
            <person name="Cedric C."/>
            <person name="Louis A."/>
            <person name="Berthelot C."/>
            <person name="Parey E."/>
            <person name="Roest Crollius H."/>
            <person name="Montfort J."/>
            <person name="Robinson-Rechavi M."/>
            <person name="Bucao C."/>
            <person name="Bouchez O."/>
            <person name="Gislard M."/>
            <person name="Lluch J."/>
            <person name="Milhes M."/>
            <person name="Lampietro C."/>
            <person name="Lopez Roques C."/>
            <person name="Donnadieu C."/>
            <person name="Braasch I."/>
            <person name="Desvignes T."/>
            <person name="Postlethwait J."/>
            <person name="Bobe J."/>
            <person name="Guiguen Y."/>
            <person name="Dirks R."/>
        </authorList>
    </citation>
    <scope>NUCLEOTIDE SEQUENCE</scope>
    <source>
        <strain evidence="9">Tag_6206</strain>
        <tissue evidence="9">Liver</tissue>
    </source>
</reference>
<protein>
    <recommendedName>
        <fullName evidence="11">STRA6-like</fullName>
    </recommendedName>
</protein>
<feature type="transmembrane region" description="Helical" evidence="8">
    <location>
        <begin position="487"/>
        <end position="514"/>
    </location>
</feature>
<evidence type="ECO:0000256" key="2">
    <source>
        <dbReference type="ARBA" id="ARBA00022448"/>
    </source>
</evidence>
<evidence type="ECO:0000313" key="9">
    <source>
        <dbReference type="EMBL" id="KAG5849548.1"/>
    </source>
</evidence>
<dbReference type="GO" id="GO:0071939">
    <property type="term" value="P:vitamin A import into cell"/>
    <property type="evidence" value="ECO:0007669"/>
    <property type="project" value="TreeGrafter"/>
</dbReference>
<keyword evidence="5 8" id="KW-1133">Transmembrane helix</keyword>
<name>A0A9D3MNH6_ANGAN</name>
<evidence type="ECO:0000256" key="1">
    <source>
        <dbReference type="ARBA" id="ARBA00004651"/>
    </source>
</evidence>
<feature type="transmembrane region" description="Helical" evidence="8">
    <location>
        <begin position="20"/>
        <end position="41"/>
    </location>
</feature>